<proteinExistence type="predicted"/>
<dbReference type="GO" id="GO:0016788">
    <property type="term" value="F:hydrolase activity, acting on ester bonds"/>
    <property type="evidence" value="ECO:0007669"/>
    <property type="project" value="InterPro"/>
</dbReference>
<accession>A0A8A4K8G7</accession>
<dbReference type="EMBL" id="CP059084">
    <property type="protein sequence ID" value="QTC45850.1"/>
    <property type="molecule type" value="Genomic_DNA"/>
</dbReference>
<evidence type="ECO:0000313" key="3">
    <source>
        <dbReference type="Proteomes" id="UP000663901"/>
    </source>
</evidence>
<name>A0A8A4K8G7_PANAN</name>
<sequence>MTAFDCISGHAEPEAPNYTQRYATVGYVTRTPNYRRVPAITLKGCWLKEAGFPIGVQLDVKVTWCQIIISFKPRDVINGTRVGTIEELASLPVHMRKRVMKAIGLTDW</sequence>
<gene>
    <name evidence="2" type="ORF">H0Z12_19525</name>
</gene>
<feature type="domain" description="Toxin SymE-like" evidence="1">
    <location>
        <begin position="20"/>
        <end position="70"/>
    </location>
</feature>
<dbReference type="GO" id="GO:0016070">
    <property type="term" value="P:RNA metabolic process"/>
    <property type="evidence" value="ECO:0007669"/>
    <property type="project" value="InterPro"/>
</dbReference>
<dbReference type="RefSeq" id="WP_207806415.1">
    <property type="nucleotide sequence ID" value="NZ_CP059084.1"/>
</dbReference>
<dbReference type="Pfam" id="PF08845">
    <property type="entry name" value="SymE_toxin"/>
    <property type="match status" value="1"/>
</dbReference>
<protein>
    <submittedName>
        <fullName evidence="2">Type I addiction module toxin, SymE family</fullName>
    </submittedName>
</protein>
<reference evidence="2" key="1">
    <citation type="submission" date="2020-07" db="EMBL/GenBank/DDBJ databases">
        <title>Genome Sequences for Panteoa spp. that cause Center Rot in Onions.</title>
        <authorList>
            <person name="Asselin J.A."/>
            <person name="Helmann T."/>
            <person name="Beer S."/>
            <person name="Stodghill P."/>
        </authorList>
    </citation>
    <scope>NUCLEOTIDE SEQUENCE</scope>
    <source>
        <strain evidence="2">OC5a</strain>
    </source>
</reference>
<dbReference type="GO" id="GO:0005737">
    <property type="term" value="C:cytoplasm"/>
    <property type="evidence" value="ECO:0007669"/>
    <property type="project" value="InterPro"/>
</dbReference>
<evidence type="ECO:0000313" key="2">
    <source>
        <dbReference type="EMBL" id="QTC45850.1"/>
    </source>
</evidence>
<dbReference type="Proteomes" id="UP000663901">
    <property type="component" value="Chromosome"/>
</dbReference>
<evidence type="ECO:0000259" key="1">
    <source>
        <dbReference type="Pfam" id="PF08845"/>
    </source>
</evidence>
<dbReference type="InterPro" id="IPR014944">
    <property type="entry name" value="Toxin_SymE-like"/>
</dbReference>
<dbReference type="AlphaFoldDB" id="A0A8A4K8G7"/>
<dbReference type="GO" id="GO:0003723">
    <property type="term" value="F:RNA binding"/>
    <property type="evidence" value="ECO:0007669"/>
    <property type="project" value="InterPro"/>
</dbReference>
<organism evidence="2 3">
    <name type="scientific">Pantoea ananas</name>
    <name type="common">Erwinia uredovora</name>
    <dbReference type="NCBI Taxonomy" id="553"/>
    <lineage>
        <taxon>Bacteria</taxon>
        <taxon>Pseudomonadati</taxon>
        <taxon>Pseudomonadota</taxon>
        <taxon>Gammaproteobacteria</taxon>
        <taxon>Enterobacterales</taxon>
        <taxon>Erwiniaceae</taxon>
        <taxon>Pantoea</taxon>
    </lineage>
</organism>